<evidence type="ECO:0000313" key="3">
    <source>
        <dbReference type="Proteomes" id="UP000039021"/>
    </source>
</evidence>
<evidence type="ECO:0000256" key="1">
    <source>
        <dbReference type="SAM" id="MobiDB-lite"/>
    </source>
</evidence>
<dbReference type="AlphaFoldDB" id="A0A916LFT1"/>
<organism evidence="2 3">
    <name type="scientific">Mycobacterium tuberculosis</name>
    <dbReference type="NCBI Taxonomy" id="1773"/>
    <lineage>
        <taxon>Bacteria</taxon>
        <taxon>Bacillati</taxon>
        <taxon>Actinomycetota</taxon>
        <taxon>Actinomycetes</taxon>
        <taxon>Mycobacteriales</taxon>
        <taxon>Mycobacteriaceae</taxon>
        <taxon>Mycobacterium</taxon>
        <taxon>Mycobacterium tuberculosis complex</taxon>
    </lineage>
</organism>
<sequence length="54" mass="5520">MASQEVSSNKRCCGSIAIASFSPIPKNSGSKSPTLSRYAPHLQSVRPGTPGSGS</sequence>
<reference evidence="3" key="1">
    <citation type="submission" date="2015-03" db="EMBL/GenBank/DDBJ databases">
        <authorList>
            <consortium name="Pathogen Informatics"/>
        </authorList>
    </citation>
    <scope>NUCLEOTIDE SEQUENCE [LARGE SCALE GENOMIC DNA]</scope>
    <source>
        <strain evidence="3">N09902308</strain>
    </source>
</reference>
<feature type="region of interest" description="Disordered" evidence="1">
    <location>
        <begin position="22"/>
        <end position="54"/>
    </location>
</feature>
<name>A0A916LFT1_MYCTX</name>
<dbReference type="EMBL" id="CSBK01003075">
    <property type="protein sequence ID" value="CPA55681.1"/>
    <property type="molecule type" value="Genomic_DNA"/>
</dbReference>
<comment type="caution">
    <text evidence="2">The sequence shown here is derived from an EMBL/GenBank/DDBJ whole genome shotgun (WGS) entry which is preliminary data.</text>
</comment>
<feature type="compositionally biased region" description="Polar residues" evidence="1">
    <location>
        <begin position="25"/>
        <end position="35"/>
    </location>
</feature>
<gene>
    <name evidence="2" type="ORF">ERS007739_04684</name>
</gene>
<dbReference type="Proteomes" id="UP000039021">
    <property type="component" value="Unassembled WGS sequence"/>
</dbReference>
<accession>A0A916LFT1</accession>
<proteinExistence type="predicted"/>
<protein>
    <submittedName>
        <fullName evidence="2">Uncharacterized protein</fullName>
    </submittedName>
</protein>
<evidence type="ECO:0000313" key="2">
    <source>
        <dbReference type="EMBL" id="CPA55681.1"/>
    </source>
</evidence>